<keyword evidence="1" id="KW-0812">Transmembrane</keyword>
<accession>A0AAV1JNW3</accession>
<dbReference type="AlphaFoldDB" id="A0AAV1JNW3"/>
<evidence type="ECO:0000313" key="3">
    <source>
        <dbReference type="Proteomes" id="UP001497472"/>
    </source>
</evidence>
<keyword evidence="1" id="KW-0472">Membrane</keyword>
<feature type="transmembrane region" description="Helical" evidence="1">
    <location>
        <begin position="6"/>
        <end position="24"/>
    </location>
</feature>
<gene>
    <name evidence="2" type="ORF">LNINA_LOCUS9538</name>
</gene>
<evidence type="ECO:0000256" key="1">
    <source>
        <dbReference type="SAM" id="Phobius"/>
    </source>
</evidence>
<name>A0AAV1JNW3_9NEOP</name>
<reference evidence="2 3" key="1">
    <citation type="submission" date="2023-11" db="EMBL/GenBank/DDBJ databases">
        <authorList>
            <person name="Okamura Y."/>
        </authorList>
    </citation>
    <scope>NUCLEOTIDE SEQUENCE [LARGE SCALE GENOMIC DNA]</scope>
</reference>
<keyword evidence="3" id="KW-1185">Reference proteome</keyword>
<organism evidence="2 3">
    <name type="scientific">Leptosia nina</name>
    <dbReference type="NCBI Taxonomy" id="320188"/>
    <lineage>
        <taxon>Eukaryota</taxon>
        <taxon>Metazoa</taxon>
        <taxon>Ecdysozoa</taxon>
        <taxon>Arthropoda</taxon>
        <taxon>Hexapoda</taxon>
        <taxon>Insecta</taxon>
        <taxon>Pterygota</taxon>
        <taxon>Neoptera</taxon>
        <taxon>Endopterygota</taxon>
        <taxon>Lepidoptera</taxon>
        <taxon>Glossata</taxon>
        <taxon>Ditrysia</taxon>
        <taxon>Papilionoidea</taxon>
        <taxon>Pieridae</taxon>
        <taxon>Pierinae</taxon>
        <taxon>Leptosia</taxon>
    </lineage>
</organism>
<keyword evidence="1" id="KW-1133">Transmembrane helix</keyword>
<sequence length="202" mass="23807">MVTPVSIIFNLGMLAAVIFLARCFDDEPPIRKKIEEIVAFKNVSDDLILVDVNSFVREHGDKESLRVRPYYHDPAVRDTKKHTLDLMKQAIYGTQMRMRDLNAAIERFNKSVPFQLSFVFMRLEQLIIDMRRIFTLARRKEKVKRMYQHIILYEHLARKHVDVLYLVQFVIDTHAVAMKDIEKFLGPDGKAFILERQRQRSG</sequence>
<protein>
    <submittedName>
        <fullName evidence="2">Uncharacterized protein</fullName>
    </submittedName>
</protein>
<dbReference type="EMBL" id="CAVLEF010000081">
    <property type="protein sequence ID" value="CAK1550305.1"/>
    <property type="molecule type" value="Genomic_DNA"/>
</dbReference>
<proteinExistence type="predicted"/>
<dbReference type="Proteomes" id="UP001497472">
    <property type="component" value="Unassembled WGS sequence"/>
</dbReference>
<evidence type="ECO:0000313" key="2">
    <source>
        <dbReference type="EMBL" id="CAK1550305.1"/>
    </source>
</evidence>
<comment type="caution">
    <text evidence="2">The sequence shown here is derived from an EMBL/GenBank/DDBJ whole genome shotgun (WGS) entry which is preliminary data.</text>
</comment>